<dbReference type="SUPFAM" id="SSF48652">
    <property type="entry name" value="Tetraspanin"/>
    <property type="match status" value="2"/>
</dbReference>
<keyword evidence="7" id="KW-1185">Reference proteome</keyword>
<evidence type="ECO:0000256" key="4">
    <source>
        <dbReference type="ARBA" id="ARBA00023136"/>
    </source>
</evidence>
<dbReference type="Pfam" id="PF00335">
    <property type="entry name" value="Tetraspanin"/>
    <property type="match status" value="2"/>
</dbReference>
<feature type="transmembrane region" description="Helical" evidence="5">
    <location>
        <begin position="297"/>
        <end position="320"/>
    </location>
</feature>
<dbReference type="EMBL" id="CP111016">
    <property type="protein sequence ID" value="WAR06538.1"/>
    <property type="molecule type" value="Genomic_DNA"/>
</dbReference>
<evidence type="ECO:0000256" key="3">
    <source>
        <dbReference type="ARBA" id="ARBA00022989"/>
    </source>
</evidence>
<organism evidence="6 7">
    <name type="scientific">Mya arenaria</name>
    <name type="common">Soft-shell clam</name>
    <dbReference type="NCBI Taxonomy" id="6604"/>
    <lineage>
        <taxon>Eukaryota</taxon>
        <taxon>Metazoa</taxon>
        <taxon>Spiralia</taxon>
        <taxon>Lophotrochozoa</taxon>
        <taxon>Mollusca</taxon>
        <taxon>Bivalvia</taxon>
        <taxon>Autobranchia</taxon>
        <taxon>Heteroconchia</taxon>
        <taxon>Euheterodonta</taxon>
        <taxon>Imparidentia</taxon>
        <taxon>Neoheterodontei</taxon>
        <taxon>Myida</taxon>
        <taxon>Myoidea</taxon>
        <taxon>Myidae</taxon>
        <taxon>Mya</taxon>
    </lineage>
</organism>
<keyword evidence="3 5" id="KW-1133">Transmembrane helix</keyword>
<feature type="transmembrane region" description="Helical" evidence="5">
    <location>
        <begin position="12"/>
        <end position="33"/>
    </location>
</feature>
<sequence length="480" mass="51631">MGLLTFAGRIILVVLNIFFLIAALALIVVGFIIKFANQYVQPLVQDALTLIESKTKTLYDSSYSLGNFEYTEVLNDLAIAMIVAGVVLGAVALVGCIGACCNLTTLALVYAIVLIAIFLAQVTLIILVYAVPGKVLKKYINEQLVTTLDGYQGLKATDTKSIGWNYAMQQFDCCGANDYTDFTSRTTWKAYDETNGITDLITPVACCKTLPEDSTAAAKCAGKNSDTNYDSTSEIQSESNLFTSSDLLSDSSFNLDDFDYSALVSDLAIAMICVGFALLAVSFLGCFSACCNISTLALVYAIILIALFLGQVVLIILIYASPDTFKTHLNSKLVDSIDKYEGLRGTTTTSMGWNFAMQQYSCCGANNYADFENRGTWKTSSTDGVNNLTPTTCCKTLPSDTSGKSACAGDATDTSYDTTAEIESLSNLNNGCTDALWKSVINDQNAKYIPVIKFCLGAQLALIIFAILIFKDRGITGGLI</sequence>
<keyword evidence="2 5" id="KW-0812">Transmembrane</keyword>
<gene>
    <name evidence="6" type="ORF">MAR_021907</name>
</gene>
<evidence type="ECO:0000256" key="2">
    <source>
        <dbReference type="ARBA" id="ARBA00022692"/>
    </source>
</evidence>
<dbReference type="InterPro" id="IPR008952">
    <property type="entry name" value="Tetraspanin_EC2_sf"/>
</dbReference>
<accession>A0ABY7E978</accession>
<feature type="transmembrane region" description="Helical" evidence="5">
    <location>
        <begin position="267"/>
        <end position="290"/>
    </location>
</feature>
<dbReference type="PANTHER" id="PTHR19282:SF544">
    <property type="entry name" value="TETRASPANIN"/>
    <property type="match status" value="1"/>
</dbReference>
<feature type="transmembrane region" description="Helical" evidence="5">
    <location>
        <begin position="77"/>
        <end position="100"/>
    </location>
</feature>
<evidence type="ECO:0000313" key="6">
    <source>
        <dbReference type="EMBL" id="WAR06538.1"/>
    </source>
</evidence>
<proteinExistence type="predicted"/>
<protein>
    <submittedName>
        <fullName evidence="6">CD37-like protein</fullName>
    </submittedName>
</protein>
<evidence type="ECO:0000313" key="7">
    <source>
        <dbReference type="Proteomes" id="UP001164746"/>
    </source>
</evidence>
<feature type="transmembrane region" description="Helical" evidence="5">
    <location>
        <begin position="107"/>
        <end position="131"/>
    </location>
</feature>
<keyword evidence="4 5" id="KW-0472">Membrane</keyword>
<dbReference type="InterPro" id="IPR018499">
    <property type="entry name" value="Tetraspanin/Peripherin"/>
</dbReference>
<evidence type="ECO:0000256" key="5">
    <source>
        <dbReference type="SAM" id="Phobius"/>
    </source>
</evidence>
<dbReference type="Gene3D" id="1.10.1450.10">
    <property type="entry name" value="Tetraspanin"/>
    <property type="match status" value="2"/>
</dbReference>
<feature type="transmembrane region" description="Helical" evidence="5">
    <location>
        <begin position="448"/>
        <end position="470"/>
    </location>
</feature>
<dbReference type="Proteomes" id="UP001164746">
    <property type="component" value="Chromosome 5"/>
</dbReference>
<name>A0ABY7E978_MYAAR</name>
<evidence type="ECO:0000256" key="1">
    <source>
        <dbReference type="ARBA" id="ARBA00004141"/>
    </source>
</evidence>
<comment type="subcellular location">
    <subcellularLocation>
        <location evidence="1">Membrane</location>
        <topology evidence="1">Multi-pass membrane protein</topology>
    </subcellularLocation>
</comment>
<dbReference type="PANTHER" id="PTHR19282">
    <property type="entry name" value="TETRASPANIN"/>
    <property type="match status" value="1"/>
</dbReference>
<reference evidence="6" key="1">
    <citation type="submission" date="2022-11" db="EMBL/GenBank/DDBJ databases">
        <title>Centuries of genome instability and evolution in soft-shell clam transmissible cancer (bioRxiv).</title>
        <authorList>
            <person name="Hart S.F.M."/>
            <person name="Yonemitsu M.A."/>
            <person name="Giersch R.M."/>
            <person name="Beal B.F."/>
            <person name="Arriagada G."/>
            <person name="Davis B.W."/>
            <person name="Ostrander E.A."/>
            <person name="Goff S.P."/>
            <person name="Metzger M.J."/>
        </authorList>
    </citation>
    <scope>NUCLEOTIDE SEQUENCE</scope>
    <source>
        <strain evidence="6">MELC-2E11</strain>
        <tissue evidence="6">Siphon/mantle</tissue>
    </source>
</reference>